<comment type="similarity">
    <text evidence="1">Belongs to the DCC1 family.</text>
</comment>
<gene>
    <name evidence="4" type="ORF">EV356DRAFT_536677</name>
</gene>
<keyword evidence="2" id="KW-0235">DNA replication</keyword>
<dbReference type="Proteomes" id="UP000800092">
    <property type="component" value="Unassembled WGS sequence"/>
</dbReference>
<dbReference type="OrthoDB" id="5199543at2759"/>
<protein>
    <recommendedName>
        <fullName evidence="6">Sister chromatid cohesion protein Dcc1</fullName>
    </recommendedName>
</protein>
<feature type="compositionally biased region" description="Polar residues" evidence="3">
    <location>
        <begin position="44"/>
        <end position="55"/>
    </location>
</feature>
<name>A0A6A6GWX5_VIRVR</name>
<feature type="compositionally biased region" description="Polar residues" evidence="3">
    <location>
        <begin position="327"/>
        <end position="348"/>
    </location>
</feature>
<dbReference type="GO" id="GO:0031390">
    <property type="term" value="C:Ctf18 RFC-like complex"/>
    <property type="evidence" value="ECO:0007669"/>
    <property type="project" value="InterPro"/>
</dbReference>
<dbReference type="EMBL" id="ML991847">
    <property type="protein sequence ID" value="KAF2230119.1"/>
    <property type="molecule type" value="Genomic_DNA"/>
</dbReference>
<reference evidence="4" key="1">
    <citation type="journal article" date="2020" name="Stud. Mycol.">
        <title>101 Dothideomycetes genomes: a test case for predicting lifestyles and emergence of pathogens.</title>
        <authorList>
            <person name="Haridas S."/>
            <person name="Albert R."/>
            <person name="Binder M."/>
            <person name="Bloem J."/>
            <person name="Labutti K."/>
            <person name="Salamov A."/>
            <person name="Andreopoulos B."/>
            <person name="Baker S."/>
            <person name="Barry K."/>
            <person name="Bills G."/>
            <person name="Bluhm B."/>
            <person name="Cannon C."/>
            <person name="Castanera R."/>
            <person name="Culley D."/>
            <person name="Daum C."/>
            <person name="Ezra D."/>
            <person name="Gonzalez J."/>
            <person name="Henrissat B."/>
            <person name="Kuo A."/>
            <person name="Liang C."/>
            <person name="Lipzen A."/>
            <person name="Lutzoni F."/>
            <person name="Magnuson J."/>
            <person name="Mondo S."/>
            <person name="Nolan M."/>
            <person name="Ohm R."/>
            <person name="Pangilinan J."/>
            <person name="Park H.-J."/>
            <person name="Ramirez L."/>
            <person name="Alfaro M."/>
            <person name="Sun H."/>
            <person name="Tritt A."/>
            <person name="Yoshinaga Y."/>
            <person name="Zwiers L.-H."/>
            <person name="Turgeon B."/>
            <person name="Goodwin S."/>
            <person name="Spatafora J."/>
            <person name="Crous P."/>
            <person name="Grigoriev I."/>
        </authorList>
    </citation>
    <scope>NUCLEOTIDE SEQUENCE</scope>
    <source>
        <strain evidence="4">Tuck. ex Michener</strain>
    </source>
</reference>
<dbReference type="GO" id="GO:0034088">
    <property type="term" value="P:maintenance of mitotic sister chromatid cohesion"/>
    <property type="evidence" value="ECO:0007669"/>
    <property type="project" value="TreeGrafter"/>
</dbReference>
<dbReference type="GO" id="GO:0006260">
    <property type="term" value="P:DNA replication"/>
    <property type="evidence" value="ECO:0007669"/>
    <property type="project" value="UniProtKB-KW"/>
</dbReference>
<evidence type="ECO:0008006" key="6">
    <source>
        <dbReference type="Google" id="ProtNLM"/>
    </source>
</evidence>
<keyword evidence="5" id="KW-1185">Reference proteome</keyword>
<dbReference type="GO" id="GO:0000785">
    <property type="term" value="C:chromatin"/>
    <property type="evidence" value="ECO:0007669"/>
    <property type="project" value="TreeGrafter"/>
</dbReference>
<evidence type="ECO:0000256" key="1">
    <source>
        <dbReference type="ARBA" id="ARBA00007017"/>
    </source>
</evidence>
<dbReference type="InterPro" id="IPR019128">
    <property type="entry name" value="Dcc1"/>
</dbReference>
<evidence type="ECO:0000313" key="5">
    <source>
        <dbReference type="Proteomes" id="UP000800092"/>
    </source>
</evidence>
<dbReference type="Pfam" id="PF09724">
    <property type="entry name" value="Dcc1"/>
    <property type="match status" value="1"/>
</dbReference>
<accession>A0A6A6GWX5</accession>
<organism evidence="4 5">
    <name type="scientific">Viridothelium virens</name>
    <name type="common">Speckled blister lichen</name>
    <name type="synonym">Trypethelium virens</name>
    <dbReference type="NCBI Taxonomy" id="1048519"/>
    <lineage>
        <taxon>Eukaryota</taxon>
        <taxon>Fungi</taxon>
        <taxon>Dikarya</taxon>
        <taxon>Ascomycota</taxon>
        <taxon>Pezizomycotina</taxon>
        <taxon>Dothideomycetes</taxon>
        <taxon>Dothideomycetes incertae sedis</taxon>
        <taxon>Trypetheliales</taxon>
        <taxon>Trypetheliaceae</taxon>
        <taxon>Viridothelium</taxon>
    </lineage>
</organism>
<feature type="region of interest" description="Disordered" evidence="3">
    <location>
        <begin position="327"/>
        <end position="368"/>
    </location>
</feature>
<feature type="region of interest" description="Disordered" evidence="3">
    <location>
        <begin position="36"/>
        <end position="55"/>
    </location>
</feature>
<dbReference type="GO" id="GO:0000775">
    <property type="term" value="C:chromosome, centromeric region"/>
    <property type="evidence" value="ECO:0007669"/>
    <property type="project" value="TreeGrafter"/>
</dbReference>
<sequence length="368" mass="40030">MSSQSDRGISFSIKEPQQNVRLLELPPDLLELLTGPNPPKLEIKSSNSDSSAVVQTSPSSPAHAVLCTPTKTFNLRQVQTSNSVLLCTSTGLQSGSSSAENLSGNGICAIATCPTTLEAIPISPSRQTALPHLQNVLRSWNGPDDQIILSNSPSVTKKFALFADIPVSEGECAAAWSHLCVFEDAQGRCWNPTPVARIGAWTSLLRWMVAKGWDMHTTCRTWEEGKSARMGRMVGEVEREEGWPIELARAVLSRVGVLEENENAELERVRIDPELLVQWTGEILLAAKTQGSDGISTEEFVQGWRDVLPEPWVGKASLDKIRGSFANPSPSTIQYTEGGQMSGASLPNASGGKAGSRKWHEKFKQKRK</sequence>
<proteinExistence type="inferred from homology"/>
<evidence type="ECO:0000256" key="3">
    <source>
        <dbReference type="SAM" id="MobiDB-lite"/>
    </source>
</evidence>
<dbReference type="PANTHER" id="PTHR13395">
    <property type="entry name" value="SISTER CHROMATID COHESION PROTEIN DCC1-RELATED"/>
    <property type="match status" value="1"/>
</dbReference>
<dbReference type="AlphaFoldDB" id="A0A6A6GWX5"/>
<evidence type="ECO:0000313" key="4">
    <source>
        <dbReference type="EMBL" id="KAF2230119.1"/>
    </source>
</evidence>
<dbReference type="PANTHER" id="PTHR13395:SF6">
    <property type="entry name" value="SISTER CHROMATID COHESION PROTEIN DCC1"/>
    <property type="match status" value="1"/>
</dbReference>
<evidence type="ECO:0000256" key="2">
    <source>
        <dbReference type="ARBA" id="ARBA00022705"/>
    </source>
</evidence>
<feature type="compositionally biased region" description="Basic residues" evidence="3">
    <location>
        <begin position="355"/>
        <end position="368"/>
    </location>
</feature>